<name>J3TRR6_MYCGL</name>
<proteinExistence type="predicted"/>
<protein>
    <submittedName>
        <fullName evidence="4">Variably expressed lipoprotein and hemagglutinin (VlhA) family protein</fullName>
    </submittedName>
</protein>
<feature type="region of interest" description="Disordered" evidence="1">
    <location>
        <begin position="389"/>
        <end position="435"/>
    </location>
</feature>
<dbReference type="Pfam" id="PF05692">
    <property type="entry name" value="Myco_haema"/>
    <property type="match status" value="1"/>
</dbReference>
<dbReference type="Gene3D" id="2.60.120.260">
    <property type="entry name" value="Galactose-binding domain-like"/>
    <property type="match status" value="1"/>
</dbReference>
<evidence type="ECO:0000256" key="2">
    <source>
        <dbReference type="SAM" id="SignalP"/>
    </source>
</evidence>
<organism evidence="4 5">
    <name type="scientific">Mycoplasmoides gallisepticum WI01_2001.043-13-2P</name>
    <dbReference type="NCBI Taxonomy" id="1159201"/>
    <lineage>
        <taxon>Bacteria</taxon>
        <taxon>Bacillati</taxon>
        <taxon>Mycoplasmatota</taxon>
        <taxon>Mycoplasmoidales</taxon>
        <taxon>Mycoplasmoidaceae</taxon>
        <taxon>Mycoplasmoides</taxon>
    </lineage>
</organism>
<dbReference type="Proteomes" id="UP000003940">
    <property type="component" value="Chromosome"/>
</dbReference>
<dbReference type="HOGENOM" id="CLU_026702_2_0_14"/>
<accession>J3TRR6</accession>
<evidence type="ECO:0000313" key="4">
    <source>
        <dbReference type="EMBL" id="AFP79417.1"/>
    </source>
</evidence>
<evidence type="ECO:0000259" key="3">
    <source>
        <dbReference type="Pfam" id="PF05692"/>
    </source>
</evidence>
<dbReference type="KEGG" id="mgw:HFMG01WIA_4462"/>
<dbReference type="EMBL" id="CP003510">
    <property type="protein sequence ID" value="AFP79417.1"/>
    <property type="molecule type" value="Genomic_DNA"/>
</dbReference>
<feature type="chain" id="PRO_5003777629" evidence="2">
    <location>
        <begin position="23"/>
        <end position="698"/>
    </location>
</feature>
<feature type="domain" description="Haemagglutinin Mycoplasma" evidence="3">
    <location>
        <begin position="250"/>
        <end position="685"/>
    </location>
</feature>
<evidence type="ECO:0000313" key="5">
    <source>
        <dbReference type="Proteomes" id="UP000003940"/>
    </source>
</evidence>
<dbReference type="InterPro" id="IPR008692">
    <property type="entry name" value="Hemogglutn_Mycoplasma"/>
</dbReference>
<dbReference type="AlphaFoldDB" id="J3TRR6"/>
<dbReference type="PROSITE" id="PS51257">
    <property type="entry name" value="PROKAR_LIPOPROTEIN"/>
    <property type="match status" value="1"/>
</dbReference>
<keyword evidence="4" id="KW-0449">Lipoprotein</keyword>
<reference evidence="4 5" key="1">
    <citation type="journal article" date="2012" name="Microbiology">
        <title>Extensive variation in surface lipoprotein gene content and genomic changes associated with virulence during evolution of a novel North American house finch epizootic strain of Mycoplasma gallisepticum.</title>
        <authorList>
            <person name="Tulman E.R."/>
            <person name="Liao X."/>
            <person name="Szczepanek S.M."/>
            <person name="Ley D.H."/>
            <person name="Kutish G.F."/>
            <person name="Geary S.J."/>
        </authorList>
    </citation>
    <scope>NUCLEOTIDE SEQUENCE [LARGE SCALE GENOMIC DNA]</scope>
    <source>
        <strain evidence="5">House finch-associated</strain>
    </source>
</reference>
<feature type="compositionally biased region" description="Pro residues" evidence="1">
    <location>
        <begin position="33"/>
        <end position="55"/>
    </location>
</feature>
<keyword evidence="2" id="KW-0732">Signal</keyword>
<feature type="region of interest" description="Disordered" evidence="1">
    <location>
        <begin position="29"/>
        <end position="77"/>
    </location>
</feature>
<sequence>MKRKNILKFVSLLGIGSFVMLAAASCTTATTPTPNPEPNPTPNPEPTPTPNPTPPSNGGGMNGGDTNPGNGGGTDNAAQQLSTAKTALTNLLNGQTEKVVLYNDYAKIKDQLVKAYIAAKEISDKSDATLQEINNAKTTLETAITTAANLKTSFDEKNPELIKAYNALKETIISEEMSLKQLTGANFETIKNHISNLYKQGKDIITATLDPITGDGPQAMVVNQANEAIVNATSKLEDWKTNATNLATRFVKQTLNNANLVNETNNQPQPGNYSFVAYSVDLNTGISTASNTPNWNFAQRKVWVSGSGGRTSPFSSSDANNSPALTDVSWIYNLSGANSKYTLTFNWYGPSTGHLYFPYKLVKSDDAQNVGLQYTLNNKPAQRIEFAPAQSPSFGGTAHASDPQSPRAAATETDVSDSAEGWQAQTDMSSSSMNKTPTVSDINVASVTLSDLNFGANTIEFSVPMGDSMVAPMIGNMYITSNPLNVNQIYDDIFGNSLSNSTDQNKAVTVDLLKGYSLATNWSIYLARFTDLMEGTQTTPNPVYLVGYIGGSQRRQFTNGLRLENNVNYPSVNNDQRTFTIYVNAPEAGEYYISGKYLTSQQRGLKLSADNINNSVTFTVQGKNNWTTLGSFDTSKTNATDVNDPAVSGNKTTLTFKKGLNKIVVSSNTSNDETPYIGNLTFTLKSNEASSSSAESSK</sequence>
<dbReference type="Pfam" id="PF07554">
    <property type="entry name" value="FIVAR"/>
    <property type="match status" value="2"/>
</dbReference>
<evidence type="ECO:0000256" key="1">
    <source>
        <dbReference type="SAM" id="MobiDB-lite"/>
    </source>
</evidence>
<feature type="signal peptide" evidence="2">
    <location>
        <begin position="1"/>
        <end position="22"/>
    </location>
</feature>
<feature type="compositionally biased region" description="Polar residues" evidence="1">
    <location>
        <begin position="423"/>
        <end position="435"/>
    </location>
</feature>
<gene>
    <name evidence="4" type="ORF">HFMG01WIA_4462</name>
</gene>
<dbReference type="RefSeq" id="WP_014886502.1">
    <property type="nucleotide sequence ID" value="NC_018410.1"/>
</dbReference>